<organism evidence="1 2">
    <name type="scientific">Planktothrix pseudagardhii</name>
    <dbReference type="NCBI Taxonomy" id="132604"/>
    <lineage>
        <taxon>Bacteria</taxon>
        <taxon>Bacillati</taxon>
        <taxon>Cyanobacteriota</taxon>
        <taxon>Cyanophyceae</taxon>
        <taxon>Oscillatoriophycideae</taxon>
        <taxon>Oscillatoriales</taxon>
        <taxon>Microcoleaceae</taxon>
        <taxon>Planktothrix</taxon>
    </lineage>
</organism>
<accession>A0A9W4CL87</accession>
<dbReference type="EMBL" id="LR882967">
    <property type="protein sequence ID" value="CAD5954707.1"/>
    <property type="molecule type" value="Genomic_DNA"/>
</dbReference>
<evidence type="ECO:0000313" key="2">
    <source>
        <dbReference type="Proteomes" id="UP001153719"/>
    </source>
</evidence>
<reference evidence="1" key="1">
    <citation type="submission" date="2020-09" db="EMBL/GenBank/DDBJ databases">
        <authorList>
            <person name="Blom J."/>
        </authorList>
    </citation>
    <scope>NUCLEOTIDE SEQUENCE</scope>
    <source>
        <strain evidence="1">No.713</strain>
    </source>
</reference>
<protein>
    <submittedName>
        <fullName evidence="1">Uncharacterized protein</fullName>
    </submittedName>
</protein>
<dbReference type="KEGG" id="ppsu:NO713_02803"/>
<evidence type="ECO:0000313" key="1">
    <source>
        <dbReference type="EMBL" id="CAD5954707.1"/>
    </source>
</evidence>
<gene>
    <name evidence="1" type="ORF">NO713_02803</name>
</gene>
<sequence>MTEKAYESVTFGEAGTGVLEIPKVAIEGIWRFSEMSSGESDQVALAEIGDWLKRWLEAVNISLTDKTQFEEATRHLQFAILVTVLANRLSFVLDHLSALMRSQVIDFHDTSLSLVNRPPRDYLAIVPSSPVGNILGFRYTSDRRLLGSYNDGRS</sequence>
<dbReference type="AlphaFoldDB" id="A0A9W4CL87"/>
<name>A0A9W4CL87_9CYAN</name>
<proteinExistence type="predicted"/>
<keyword evidence="2" id="KW-1185">Reference proteome</keyword>
<dbReference type="Proteomes" id="UP001153719">
    <property type="component" value="Chromosome"/>
</dbReference>